<dbReference type="Gene3D" id="1.25.40.10">
    <property type="entry name" value="Tetratricopeptide repeat domain"/>
    <property type="match status" value="3"/>
</dbReference>
<dbReference type="InterPro" id="IPR001054">
    <property type="entry name" value="A/G_cyclase"/>
</dbReference>
<dbReference type="GO" id="GO:0005524">
    <property type="term" value="F:ATP binding"/>
    <property type="evidence" value="ECO:0007669"/>
    <property type="project" value="UniProtKB-KW"/>
</dbReference>
<dbReference type="Proteomes" id="UP000597444">
    <property type="component" value="Unassembled WGS sequence"/>
</dbReference>
<evidence type="ECO:0000313" key="5">
    <source>
        <dbReference type="EMBL" id="GHO92362.1"/>
    </source>
</evidence>
<keyword evidence="6" id="KW-1185">Reference proteome</keyword>
<dbReference type="PANTHER" id="PTHR16305:SF28">
    <property type="entry name" value="GUANYLATE CYCLASE DOMAIN-CONTAINING PROTEIN"/>
    <property type="match status" value="1"/>
</dbReference>
<feature type="domain" description="Guanylate cyclase" evidence="4">
    <location>
        <begin position="80"/>
        <end position="214"/>
    </location>
</feature>
<protein>
    <recommendedName>
        <fullName evidence="4">Guanylate cyclase domain-containing protein</fullName>
    </recommendedName>
</protein>
<dbReference type="SMART" id="SM00044">
    <property type="entry name" value="CYCc"/>
    <property type="match status" value="1"/>
</dbReference>
<feature type="repeat" description="TPR" evidence="3">
    <location>
        <begin position="842"/>
        <end position="875"/>
    </location>
</feature>
<dbReference type="Gene3D" id="3.30.70.1230">
    <property type="entry name" value="Nucleotide cyclase"/>
    <property type="match status" value="1"/>
</dbReference>
<dbReference type="SUPFAM" id="SSF48452">
    <property type="entry name" value="TPR-like"/>
    <property type="match status" value="2"/>
</dbReference>
<sequence>MRCLNCQTLNPPNAKFCLECGTRFVVCPNCGTVNPPIAKFCIECGTALAQQNGKVVEASATTKTAPAEILLPPEERRVVTIMFADITGSTPLADRLDPEDMRAILTGYFNLMAEQIRKHGGTVEKYIGDAVMAVFGAPIAHEDDPDRAIRAALDMQVALARFNELRLAQDLQATRLQMRIGINTGEVAIPSNQTHQRRDFLITGDAVNVAARLQQAATPDTILVGERTYLTTKAVFEFRPIAPLHLKGKPEPIAASVVLGLCKSSPAISQHPRGIEGRQARLVGRSLELTLMHANYARVRAERHPHLITILGAPGIGKSRLVREFIAREQDKLKSASSAAPLVPPRVLQGRCPPYGEGITYWPLLEIVRSLLNVTESESYETLQQRFVTFVAETLDRSKRSESVEEIASTIIRSVGREMNDKAPVEREKHRRDLPLNAYGVSTKQGGTQVPLLRAWRVFLEALAQVQPLIIVVDDLQWADEALLDLLEYLTDRITNVPILFLCPARPDFFERRRDWGGGRRNFTTIELETLSQEESSELIDTLLNNSDLPAVLRYTILVRSEGNPFFVEEIVRMLIDQGLLVSEEDHEHGEERWQLKLHHDALLNDWLTASDHPDDTLINMHYTLPLPRVPDTIQGVLAARVDLLNPIEKLVLQHAAIIGRTFWLSALRELAPDISAEALVTAIDSLIERDFIIETEKQIRSPIEQDHIFIFKHILIRDVVYNNIPRMRRSQEHAQLALWLEEKTADDRTAYTELLAYHYQQALASWSVSLSINAIEGNTTLDQAAPIIPLTRPELRRRAINYLTLAGDQALHSYYTLRALQAYSDAFELLSDSEAEPGALIHMHERLGDAYFQRGDREEAWHAYRKALKLATSEEAPLLTDEELLDLYDRLAQLTTRWLGGFVIQPHLQEIRSYIDAGLHLTTERPKSSERVAFLTYQAFWYSRQLEMVDSAQKVALAESALESGHEALRLAEQLNNAYALSLTLDALSFIYTHYHKYQNAHALQHRRQQLESRLTEREELYDLYLSLGMVHEQVADYSTALTWFGRAWSNAQTMESPQMLLSSMIWRMRTWRQWNRWDNATQVAHDVLQLAEHYQQGEKAQLWALETLATIAYRRGEQEEGDQYTRQYRRILDQHADTQTSLSSHMHAIHLASEDWASALADYKEKLQASEPMPSPEVLATLAELSVVMGEPPETQQNLCERAVAVADESGARKSLAIALRARGRMYREQQNWSQAEDDLRQSLRRCEVLDILWELGNTLYELGLLYKCRAASGARQNKRNTDLSRARYHFEQAAGFFESLQAKPAIQRVRLALTQDVATRV</sequence>
<dbReference type="GO" id="GO:0009190">
    <property type="term" value="P:cyclic nucleotide biosynthetic process"/>
    <property type="evidence" value="ECO:0007669"/>
    <property type="project" value="InterPro"/>
</dbReference>
<reference evidence="5" key="1">
    <citation type="submission" date="2020-10" db="EMBL/GenBank/DDBJ databases">
        <title>Taxonomic study of unclassified bacteria belonging to the class Ktedonobacteria.</title>
        <authorList>
            <person name="Yabe S."/>
            <person name="Wang C.M."/>
            <person name="Zheng Y."/>
            <person name="Sakai Y."/>
            <person name="Cavaletti L."/>
            <person name="Monciardini P."/>
            <person name="Donadio S."/>
        </authorList>
    </citation>
    <scope>NUCLEOTIDE SEQUENCE</scope>
    <source>
        <strain evidence="5">ID150040</strain>
    </source>
</reference>
<dbReference type="InterPro" id="IPR025874">
    <property type="entry name" value="DZR"/>
</dbReference>
<evidence type="ECO:0000313" key="6">
    <source>
        <dbReference type="Proteomes" id="UP000597444"/>
    </source>
</evidence>
<dbReference type="Pfam" id="PF13191">
    <property type="entry name" value="AAA_16"/>
    <property type="match status" value="1"/>
</dbReference>
<keyword evidence="1" id="KW-0547">Nucleotide-binding</keyword>
<gene>
    <name evidence="5" type="ORF">KSF_024100</name>
</gene>
<evidence type="ECO:0000256" key="2">
    <source>
        <dbReference type="ARBA" id="ARBA00022840"/>
    </source>
</evidence>
<dbReference type="GO" id="GO:0005737">
    <property type="term" value="C:cytoplasm"/>
    <property type="evidence" value="ECO:0007669"/>
    <property type="project" value="TreeGrafter"/>
</dbReference>
<keyword evidence="3" id="KW-0802">TPR repeat</keyword>
<evidence type="ECO:0000256" key="1">
    <source>
        <dbReference type="ARBA" id="ARBA00022741"/>
    </source>
</evidence>
<dbReference type="InterPro" id="IPR027417">
    <property type="entry name" value="P-loop_NTPase"/>
</dbReference>
<accession>A0A8J3MZX8</accession>
<keyword evidence="2" id="KW-0067">ATP-binding</keyword>
<dbReference type="EMBL" id="BNJK01000001">
    <property type="protein sequence ID" value="GHO92362.1"/>
    <property type="molecule type" value="Genomic_DNA"/>
</dbReference>
<dbReference type="RefSeq" id="WP_220203201.1">
    <property type="nucleotide sequence ID" value="NZ_BNJK01000001.1"/>
</dbReference>
<dbReference type="InterPro" id="IPR019734">
    <property type="entry name" value="TPR_rpt"/>
</dbReference>
<dbReference type="InterPro" id="IPR041664">
    <property type="entry name" value="AAA_16"/>
</dbReference>
<dbReference type="Pfam" id="PF12773">
    <property type="entry name" value="DZR"/>
    <property type="match status" value="1"/>
</dbReference>
<dbReference type="Pfam" id="PF00211">
    <property type="entry name" value="Guanylate_cyc"/>
    <property type="match status" value="1"/>
</dbReference>
<proteinExistence type="predicted"/>
<evidence type="ECO:0000259" key="4">
    <source>
        <dbReference type="PROSITE" id="PS50125"/>
    </source>
</evidence>
<dbReference type="GO" id="GO:0035556">
    <property type="term" value="P:intracellular signal transduction"/>
    <property type="evidence" value="ECO:0007669"/>
    <property type="project" value="InterPro"/>
</dbReference>
<dbReference type="SMART" id="SM00028">
    <property type="entry name" value="TPR"/>
    <property type="match status" value="3"/>
</dbReference>
<dbReference type="SUPFAM" id="SSF55073">
    <property type="entry name" value="Nucleotide cyclase"/>
    <property type="match status" value="1"/>
</dbReference>
<comment type="caution">
    <text evidence="5">The sequence shown here is derived from an EMBL/GenBank/DDBJ whole genome shotgun (WGS) entry which is preliminary data.</text>
</comment>
<organism evidence="5 6">
    <name type="scientific">Reticulibacter mediterranei</name>
    <dbReference type="NCBI Taxonomy" id="2778369"/>
    <lineage>
        <taxon>Bacteria</taxon>
        <taxon>Bacillati</taxon>
        <taxon>Chloroflexota</taxon>
        <taxon>Ktedonobacteria</taxon>
        <taxon>Ktedonobacterales</taxon>
        <taxon>Reticulibacteraceae</taxon>
        <taxon>Reticulibacter</taxon>
    </lineage>
</organism>
<dbReference type="InterPro" id="IPR011990">
    <property type="entry name" value="TPR-like_helical_dom_sf"/>
</dbReference>
<dbReference type="PANTHER" id="PTHR16305">
    <property type="entry name" value="TESTICULAR SOLUBLE ADENYLYL CYCLASE"/>
    <property type="match status" value="1"/>
</dbReference>
<dbReference type="CDD" id="cd07302">
    <property type="entry name" value="CHD"/>
    <property type="match status" value="1"/>
</dbReference>
<dbReference type="InterPro" id="IPR029787">
    <property type="entry name" value="Nucleotide_cyclase"/>
</dbReference>
<dbReference type="PROSITE" id="PS50125">
    <property type="entry name" value="GUANYLATE_CYCLASE_2"/>
    <property type="match status" value="1"/>
</dbReference>
<dbReference type="GO" id="GO:0004016">
    <property type="term" value="F:adenylate cyclase activity"/>
    <property type="evidence" value="ECO:0007669"/>
    <property type="project" value="TreeGrafter"/>
</dbReference>
<dbReference type="SUPFAM" id="SSF52540">
    <property type="entry name" value="P-loop containing nucleoside triphosphate hydrolases"/>
    <property type="match status" value="1"/>
</dbReference>
<name>A0A8J3MZX8_9CHLR</name>
<evidence type="ECO:0000256" key="3">
    <source>
        <dbReference type="PROSITE-ProRule" id="PRU00339"/>
    </source>
</evidence>
<dbReference type="PROSITE" id="PS50005">
    <property type="entry name" value="TPR"/>
    <property type="match status" value="1"/>
</dbReference>